<dbReference type="EMBL" id="JARKNE010000003">
    <property type="protein sequence ID" value="KAK5840774.1"/>
    <property type="molecule type" value="Genomic_DNA"/>
</dbReference>
<protein>
    <submittedName>
        <fullName evidence="1">Uncharacterized protein</fullName>
    </submittedName>
</protein>
<reference evidence="1 2" key="1">
    <citation type="submission" date="2023-03" db="EMBL/GenBank/DDBJ databases">
        <title>WGS of Gossypium arboreum.</title>
        <authorList>
            <person name="Yu D."/>
        </authorList>
    </citation>
    <scope>NUCLEOTIDE SEQUENCE [LARGE SCALE GENOMIC DNA]</scope>
    <source>
        <tissue evidence="1">Leaf</tissue>
    </source>
</reference>
<evidence type="ECO:0000313" key="2">
    <source>
        <dbReference type="Proteomes" id="UP001358586"/>
    </source>
</evidence>
<name>A0ABR0QN94_GOSAR</name>
<evidence type="ECO:0000313" key="1">
    <source>
        <dbReference type="EMBL" id="KAK5840774.1"/>
    </source>
</evidence>
<organism evidence="1 2">
    <name type="scientific">Gossypium arboreum</name>
    <name type="common">Tree cotton</name>
    <name type="synonym">Gossypium nanking</name>
    <dbReference type="NCBI Taxonomy" id="29729"/>
    <lineage>
        <taxon>Eukaryota</taxon>
        <taxon>Viridiplantae</taxon>
        <taxon>Streptophyta</taxon>
        <taxon>Embryophyta</taxon>
        <taxon>Tracheophyta</taxon>
        <taxon>Spermatophyta</taxon>
        <taxon>Magnoliopsida</taxon>
        <taxon>eudicotyledons</taxon>
        <taxon>Gunneridae</taxon>
        <taxon>Pentapetalae</taxon>
        <taxon>rosids</taxon>
        <taxon>malvids</taxon>
        <taxon>Malvales</taxon>
        <taxon>Malvaceae</taxon>
        <taxon>Malvoideae</taxon>
        <taxon>Gossypium</taxon>
    </lineage>
</organism>
<proteinExistence type="predicted"/>
<sequence>MQFASSVVRTLKLIYMQVVIVYWPCRNKLVHEGKQRSKTETVTFILGYVRELELLTGERVEQAAEETVVWRSPSNPFVQMCTECLGGGDIGWYLGQELGFWAVVVEGNSSVVKTKL</sequence>
<keyword evidence="2" id="KW-1185">Reference proteome</keyword>
<dbReference type="Proteomes" id="UP001358586">
    <property type="component" value="Chromosome 3"/>
</dbReference>
<accession>A0ABR0QN94</accession>
<comment type="caution">
    <text evidence="1">The sequence shown here is derived from an EMBL/GenBank/DDBJ whole genome shotgun (WGS) entry which is preliminary data.</text>
</comment>
<gene>
    <name evidence="1" type="ORF">PVK06_009678</name>
</gene>